<keyword evidence="4" id="KW-1185">Reference proteome</keyword>
<dbReference type="AlphaFoldDB" id="A0A084W9K3"/>
<dbReference type="VEuPathDB" id="VectorBase:ASIC014905"/>
<proteinExistence type="predicted"/>
<reference evidence="2 4" key="1">
    <citation type="journal article" date="2014" name="BMC Genomics">
        <title>Genome sequence of Anopheles sinensis provides insight into genetics basis of mosquito competence for malaria parasites.</title>
        <authorList>
            <person name="Zhou D."/>
            <person name="Zhang D."/>
            <person name="Ding G."/>
            <person name="Shi L."/>
            <person name="Hou Q."/>
            <person name="Ye Y."/>
            <person name="Xu Y."/>
            <person name="Zhou H."/>
            <person name="Xiong C."/>
            <person name="Li S."/>
            <person name="Yu J."/>
            <person name="Hong S."/>
            <person name="Yu X."/>
            <person name="Zou P."/>
            <person name="Chen C."/>
            <person name="Chang X."/>
            <person name="Wang W."/>
            <person name="Lv Y."/>
            <person name="Sun Y."/>
            <person name="Ma L."/>
            <person name="Shen B."/>
            <person name="Zhu C."/>
        </authorList>
    </citation>
    <scope>NUCLEOTIDE SEQUENCE [LARGE SCALE GENOMIC DNA]</scope>
</reference>
<feature type="compositionally biased region" description="Low complexity" evidence="1">
    <location>
        <begin position="1"/>
        <end position="10"/>
    </location>
</feature>
<sequence>MDDNNSNTTTNDDDEDGHRPPPVESLRSRFSIAADCVTSGSPTGVAASFRQVVAYDYRSLDRLDYPGVNRHSATIVLIAPGGRQVNGPVVVFTISSKPTVMTRQLR</sequence>
<dbReference type="EMBL" id="ATLV01021829">
    <property type="status" value="NOT_ANNOTATED_CDS"/>
    <property type="molecule type" value="Genomic_DNA"/>
</dbReference>
<name>A0A084W9K3_ANOSI</name>
<dbReference type="Proteomes" id="UP000030765">
    <property type="component" value="Unassembled WGS sequence"/>
</dbReference>
<dbReference type="EMBL" id="KE525324">
    <property type="protein sequence ID" value="KFB46897.1"/>
    <property type="molecule type" value="Genomic_DNA"/>
</dbReference>
<gene>
    <name evidence="2" type="ORF">ZHAS_00014905</name>
</gene>
<evidence type="ECO:0000313" key="4">
    <source>
        <dbReference type="Proteomes" id="UP000030765"/>
    </source>
</evidence>
<feature type="region of interest" description="Disordered" evidence="1">
    <location>
        <begin position="1"/>
        <end position="25"/>
    </location>
</feature>
<evidence type="ECO:0000313" key="2">
    <source>
        <dbReference type="EMBL" id="KFB46897.1"/>
    </source>
</evidence>
<organism evidence="2">
    <name type="scientific">Anopheles sinensis</name>
    <name type="common">Mosquito</name>
    <dbReference type="NCBI Taxonomy" id="74873"/>
    <lineage>
        <taxon>Eukaryota</taxon>
        <taxon>Metazoa</taxon>
        <taxon>Ecdysozoa</taxon>
        <taxon>Arthropoda</taxon>
        <taxon>Hexapoda</taxon>
        <taxon>Insecta</taxon>
        <taxon>Pterygota</taxon>
        <taxon>Neoptera</taxon>
        <taxon>Endopterygota</taxon>
        <taxon>Diptera</taxon>
        <taxon>Nematocera</taxon>
        <taxon>Culicoidea</taxon>
        <taxon>Culicidae</taxon>
        <taxon>Anophelinae</taxon>
        <taxon>Anopheles</taxon>
    </lineage>
</organism>
<evidence type="ECO:0000256" key="1">
    <source>
        <dbReference type="SAM" id="MobiDB-lite"/>
    </source>
</evidence>
<reference evidence="3" key="2">
    <citation type="submission" date="2020-05" db="UniProtKB">
        <authorList>
            <consortium name="EnsemblMetazoa"/>
        </authorList>
    </citation>
    <scope>IDENTIFICATION</scope>
</reference>
<dbReference type="EnsemblMetazoa" id="ASIC014905-RA">
    <property type="protein sequence ID" value="ASIC014905-PA"/>
    <property type="gene ID" value="ASIC014905"/>
</dbReference>
<accession>A0A084W9K3</accession>
<evidence type="ECO:0000313" key="3">
    <source>
        <dbReference type="EnsemblMetazoa" id="ASIC014905-PA"/>
    </source>
</evidence>
<protein>
    <submittedName>
        <fullName evidence="2 3">Uncharacterized protein</fullName>
    </submittedName>
</protein>